<dbReference type="Pfam" id="PF20661">
    <property type="entry name" value="SutA-RBD"/>
    <property type="match status" value="1"/>
</dbReference>
<proteinExistence type="predicted"/>
<name>A0ABT3TBP5_9GAMM</name>
<evidence type="ECO:0000259" key="1">
    <source>
        <dbReference type="Pfam" id="PF20661"/>
    </source>
</evidence>
<protein>
    <recommendedName>
        <fullName evidence="1">Transcriptional regulator SutA RNAP-binding domain-containing protein</fullName>
    </recommendedName>
</protein>
<sequence>MSNTDNKENPALKQRISAEIASQVEEFLRSGGNIEVVDNHSVTVAAMPKGSVWDDSSTSNLLG</sequence>
<evidence type="ECO:0000313" key="3">
    <source>
        <dbReference type="Proteomes" id="UP001143362"/>
    </source>
</evidence>
<keyword evidence="3" id="KW-1185">Reference proteome</keyword>
<accession>A0ABT3TBP5</accession>
<comment type="caution">
    <text evidence="2">The sequence shown here is derived from an EMBL/GenBank/DDBJ whole genome shotgun (WGS) entry which is preliminary data.</text>
</comment>
<dbReference type="EMBL" id="SHNN01000001">
    <property type="protein sequence ID" value="MCX2979704.1"/>
    <property type="molecule type" value="Genomic_DNA"/>
</dbReference>
<reference evidence="2" key="1">
    <citation type="submission" date="2019-02" db="EMBL/GenBank/DDBJ databases">
        <authorList>
            <person name="Li S.-H."/>
        </authorList>
    </citation>
    <scope>NUCLEOTIDE SEQUENCE</scope>
    <source>
        <strain evidence="2">IMCC14734</strain>
    </source>
</reference>
<dbReference type="InterPro" id="IPR049191">
    <property type="entry name" value="SutA_RBD"/>
</dbReference>
<evidence type="ECO:0000313" key="2">
    <source>
        <dbReference type="EMBL" id="MCX2979704.1"/>
    </source>
</evidence>
<dbReference type="Proteomes" id="UP001143362">
    <property type="component" value="Unassembled WGS sequence"/>
</dbReference>
<feature type="domain" description="Transcriptional regulator SutA RNAP-binding" evidence="1">
    <location>
        <begin position="13"/>
        <end position="39"/>
    </location>
</feature>
<dbReference type="RefSeq" id="WP_279243703.1">
    <property type="nucleotide sequence ID" value="NZ_SHNN01000001.1"/>
</dbReference>
<organism evidence="2 3">
    <name type="scientific">Candidatus Litorirhabdus singularis</name>
    <dbReference type="NCBI Taxonomy" id="2518993"/>
    <lineage>
        <taxon>Bacteria</taxon>
        <taxon>Pseudomonadati</taxon>
        <taxon>Pseudomonadota</taxon>
        <taxon>Gammaproteobacteria</taxon>
        <taxon>Cellvibrionales</taxon>
        <taxon>Halieaceae</taxon>
        <taxon>Candidatus Litorirhabdus</taxon>
    </lineage>
</organism>
<gene>
    <name evidence="2" type="ORF">EYC98_02375</name>
</gene>